<evidence type="ECO:0000313" key="3">
    <source>
        <dbReference type="Proteomes" id="UP000019678"/>
    </source>
</evidence>
<dbReference type="PANTHER" id="PTHR23150:SF19">
    <property type="entry name" value="FORMYLGLYCINE-GENERATING ENZYME"/>
    <property type="match status" value="1"/>
</dbReference>
<feature type="domain" description="Sulfatase-modifying factor enzyme-like" evidence="1">
    <location>
        <begin position="67"/>
        <end position="290"/>
    </location>
</feature>
<dbReference type="STRING" id="1192034.CAP_2127"/>
<accession>A0A017TAI6</accession>
<dbReference type="Pfam" id="PF03781">
    <property type="entry name" value="FGE-sulfatase"/>
    <property type="match status" value="1"/>
</dbReference>
<protein>
    <recommendedName>
        <fullName evidence="1">Sulfatase-modifying factor enzyme-like domain-containing protein</fullName>
    </recommendedName>
</protein>
<dbReference type="PANTHER" id="PTHR23150">
    <property type="entry name" value="SULFATASE MODIFYING FACTOR 1, 2"/>
    <property type="match status" value="1"/>
</dbReference>
<name>A0A017TAI6_9BACT</name>
<dbReference type="InterPro" id="IPR005532">
    <property type="entry name" value="SUMF_dom"/>
</dbReference>
<dbReference type="eggNOG" id="COG1262">
    <property type="taxonomic scope" value="Bacteria"/>
</dbReference>
<keyword evidence="3" id="KW-1185">Reference proteome</keyword>
<evidence type="ECO:0000313" key="2">
    <source>
        <dbReference type="EMBL" id="EYF06249.1"/>
    </source>
</evidence>
<dbReference type="Gene3D" id="3.90.1580.10">
    <property type="entry name" value="paralog of FGE (formylglycine-generating enzyme)"/>
    <property type="match status" value="1"/>
</dbReference>
<dbReference type="Proteomes" id="UP000019678">
    <property type="component" value="Unassembled WGS sequence"/>
</dbReference>
<gene>
    <name evidence="2" type="ORF">CAP_2127</name>
</gene>
<comment type="caution">
    <text evidence="2">The sequence shown here is derived from an EMBL/GenBank/DDBJ whole genome shotgun (WGS) entry which is preliminary data.</text>
</comment>
<evidence type="ECO:0000259" key="1">
    <source>
        <dbReference type="Pfam" id="PF03781"/>
    </source>
</evidence>
<dbReference type="SUPFAM" id="SSF56436">
    <property type="entry name" value="C-type lectin-like"/>
    <property type="match status" value="1"/>
</dbReference>
<proteinExistence type="predicted"/>
<dbReference type="AlphaFoldDB" id="A0A017TAI6"/>
<sequence length="292" mass="30673">MVGAVAVVGAVGAVAALVGCAGSGPGGAAGGAPAVVLEIAPVTTPTLREVDTTPPTEGDAAQIRALHGMVRIKGGSFTMGFSGCDADEAPEHEVKVGAFWMDVTEVTAEAYAQCVDAGTCTEGVATSGIPGQSPSEGAMQCNAGRAERARHPMNCVTWRQAEAYCKAQGKRLPSEEEWEFAARGVKGRMFPWGDTFDGEKLCWNRAEGTCPVGDFPEGVTPEGLLDMAGNVWEWTTSAYCSYDDPGCSDETFVDRGGAWASDDERLVHAAHRGRGNDEVWASYIGFRCVRTP</sequence>
<organism evidence="2 3">
    <name type="scientific">Chondromyces apiculatus DSM 436</name>
    <dbReference type="NCBI Taxonomy" id="1192034"/>
    <lineage>
        <taxon>Bacteria</taxon>
        <taxon>Pseudomonadati</taxon>
        <taxon>Myxococcota</taxon>
        <taxon>Polyangia</taxon>
        <taxon>Polyangiales</taxon>
        <taxon>Polyangiaceae</taxon>
        <taxon>Chondromyces</taxon>
    </lineage>
</organism>
<dbReference type="InterPro" id="IPR051043">
    <property type="entry name" value="Sulfatase_Mod_Factor_Kinase"/>
</dbReference>
<dbReference type="EMBL" id="ASRX01000017">
    <property type="protein sequence ID" value="EYF06249.1"/>
    <property type="molecule type" value="Genomic_DNA"/>
</dbReference>
<dbReference type="InterPro" id="IPR016187">
    <property type="entry name" value="CTDL_fold"/>
</dbReference>
<reference evidence="2 3" key="1">
    <citation type="submission" date="2013-05" db="EMBL/GenBank/DDBJ databases">
        <title>Genome assembly of Chondromyces apiculatus DSM 436.</title>
        <authorList>
            <person name="Sharma G."/>
            <person name="Khatri I."/>
            <person name="Kaur C."/>
            <person name="Mayilraj S."/>
            <person name="Subramanian S."/>
        </authorList>
    </citation>
    <scope>NUCLEOTIDE SEQUENCE [LARGE SCALE GENOMIC DNA]</scope>
    <source>
        <strain evidence="2 3">DSM 436</strain>
    </source>
</reference>
<dbReference type="InterPro" id="IPR042095">
    <property type="entry name" value="SUMF_sf"/>
</dbReference>
<dbReference type="GO" id="GO:0120147">
    <property type="term" value="F:formylglycine-generating oxidase activity"/>
    <property type="evidence" value="ECO:0007669"/>
    <property type="project" value="TreeGrafter"/>
</dbReference>